<feature type="domain" description="WWE" evidence="3">
    <location>
        <begin position="1123"/>
        <end position="1210"/>
    </location>
</feature>
<dbReference type="OMA" id="MDIRRAY"/>
<evidence type="ECO:0000259" key="3">
    <source>
        <dbReference type="PROSITE" id="PS50918"/>
    </source>
</evidence>
<dbReference type="Pfam" id="PF01661">
    <property type="entry name" value="Macro"/>
    <property type="match status" value="1"/>
</dbReference>
<dbReference type="PANTHER" id="PTHR13413:SF0">
    <property type="entry name" value="YLP MOTIF-CONTAINING PROTEIN 1"/>
    <property type="match status" value="1"/>
</dbReference>
<dbReference type="STRING" id="5888.A0BLG5"/>
<evidence type="ECO:0000313" key="6">
    <source>
        <dbReference type="EMBL" id="CAK59382.1"/>
    </source>
</evidence>
<dbReference type="eggNOG" id="ENOG502S6U3">
    <property type="taxonomic scope" value="Eukaryota"/>
</dbReference>
<evidence type="ECO:0000259" key="4">
    <source>
        <dbReference type="PROSITE" id="PS51059"/>
    </source>
</evidence>
<keyword evidence="7" id="KW-1185">Reference proteome</keyword>
<feature type="region of interest" description="Disordered" evidence="2">
    <location>
        <begin position="85"/>
        <end position="132"/>
    </location>
</feature>
<dbReference type="GO" id="GO:0005634">
    <property type="term" value="C:nucleus"/>
    <property type="evidence" value="ECO:0000318"/>
    <property type="project" value="GO_Central"/>
</dbReference>
<keyword evidence="1" id="KW-0520">NAD</keyword>
<feature type="compositionally biased region" description="Low complexity" evidence="2">
    <location>
        <begin position="85"/>
        <end position="96"/>
    </location>
</feature>
<dbReference type="SMART" id="SM00506">
    <property type="entry name" value="A1pp"/>
    <property type="match status" value="1"/>
</dbReference>
<dbReference type="InParanoid" id="A0BLG5"/>
<dbReference type="EMBL" id="CT868002">
    <property type="protein sequence ID" value="CAK59382.1"/>
    <property type="molecule type" value="Genomic_DNA"/>
</dbReference>
<keyword evidence="1" id="KW-0808">Transferase</keyword>
<dbReference type="InterPro" id="IPR012317">
    <property type="entry name" value="Poly(ADP-ribose)pol_cat_dom"/>
</dbReference>
<reference evidence="6 7" key="1">
    <citation type="journal article" date="2006" name="Nature">
        <title>Global trends of whole-genome duplications revealed by the ciliate Paramecium tetraurelia.</title>
        <authorList>
            <consortium name="Genoscope"/>
            <person name="Aury J.-M."/>
            <person name="Jaillon O."/>
            <person name="Duret L."/>
            <person name="Noel B."/>
            <person name="Jubin C."/>
            <person name="Porcel B.M."/>
            <person name="Segurens B."/>
            <person name="Daubin V."/>
            <person name="Anthouard V."/>
            <person name="Aiach N."/>
            <person name="Arnaiz O."/>
            <person name="Billaut A."/>
            <person name="Beisson J."/>
            <person name="Blanc I."/>
            <person name="Bouhouche K."/>
            <person name="Camara F."/>
            <person name="Duharcourt S."/>
            <person name="Guigo R."/>
            <person name="Gogendeau D."/>
            <person name="Katinka M."/>
            <person name="Keller A.-M."/>
            <person name="Kissmehl R."/>
            <person name="Klotz C."/>
            <person name="Koll F."/>
            <person name="Le Moue A."/>
            <person name="Lepere C."/>
            <person name="Malinsky S."/>
            <person name="Nowacki M."/>
            <person name="Nowak J.K."/>
            <person name="Plattner H."/>
            <person name="Poulain J."/>
            <person name="Ruiz F."/>
            <person name="Serrano V."/>
            <person name="Zagulski M."/>
            <person name="Dessen P."/>
            <person name="Betermier M."/>
            <person name="Weissenbach J."/>
            <person name="Scarpelli C."/>
            <person name="Schachter V."/>
            <person name="Sperling L."/>
            <person name="Meyer E."/>
            <person name="Cohen J."/>
            <person name="Wincker P."/>
        </authorList>
    </citation>
    <scope>NUCLEOTIDE SEQUENCE [LARGE SCALE GENOMIC DNA]</scope>
    <source>
        <strain evidence="6 7">Stock d4-2</strain>
    </source>
</reference>
<dbReference type="KEGG" id="ptm:GSPATT00030015001"/>
<dbReference type="InterPro" id="IPR004170">
    <property type="entry name" value="WWE_dom"/>
</dbReference>
<dbReference type="Gene3D" id="3.90.228.10">
    <property type="match status" value="1"/>
</dbReference>
<dbReference type="PROSITE" id="PS51059">
    <property type="entry name" value="PARP_CATALYTIC"/>
    <property type="match status" value="1"/>
</dbReference>
<dbReference type="Pfam" id="PF00644">
    <property type="entry name" value="PARP"/>
    <property type="match status" value="1"/>
</dbReference>
<feature type="domain" description="PARP catalytic" evidence="4">
    <location>
        <begin position="1409"/>
        <end position="1611"/>
    </location>
</feature>
<dbReference type="PROSITE" id="PS50918">
    <property type="entry name" value="WWE"/>
    <property type="match status" value="1"/>
</dbReference>
<dbReference type="HOGENOM" id="CLU_245566_0_0_1"/>
<dbReference type="InterPro" id="IPR043472">
    <property type="entry name" value="Macro_dom-like"/>
</dbReference>
<proteinExistence type="predicted"/>
<dbReference type="SUPFAM" id="SSF56399">
    <property type="entry name" value="ADP-ribosylation"/>
    <property type="match status" value="1"/>
</dbReference>
<evidence type="ECO:0000256" key="2">
    <source>
        <dbReference type="SAM" id="MobiDB-lite"/>
    </source>
</evidence>
<dbReference type="OrthoDB" id="307479at2759"/>
<feature type="compositionally biased region" description="Basic residues" evidence="2">
    <location>
        <begin position="46"/>
        <end position="56"/>
    </location>
</feature>
<dbReference type="EC" id="2.4.2.-" evidence="1"/>
<name>A0BLG5_PARTE</name>
<evidence type="ECO:0000259" key="5">
    <source>
        <dbReference type="PROSITE" id="PS51154"/>
    </source>
</evidence>
<dbReference type="GeneID" id="5012564"/>
<dbReference type="PROSITE" id="PS51154">
    <property type="entry name" value="MACRO"/>
    <property type="match status" value="1"/>
</dbReference>
<evidence type="ECO:0000313" key="7">
    <source>
        <dbReference type="Proteomes" id="UP000000600"/>
    </source>
</evidence>
<sequence length="1611" mass="189478">MNQWGFSFKHSQIKDEFDSYGGLLKVDNQKKMQNYSDQPLKGYKTNNKKNNNKRPNRNQQMDLYEQKYKNSDERQQYSQVNTYNNNNEQQMNSNNYEPQYYGYNQHDNNHQDQDSWNQSNQPQKSQQQNQYQYQQQQQQQQQQQYQQQSQQQQYQYQQQQLQQQHQQSSYQQQQLQYSQQIQPFPQQTSFPVQPLYQNQFQFNQQIPPQQEQSNPLNIMQDLQLNQNHTQNDTGFTEVQISQYNQPSKNNSQINQSSQIPKSIITSLAKEEQLDSYYNSYHKLIDYFFQYADIEIKISNINPIVEPRLNEIYFDLKELRLKIQQIDIEDQLRANRTYQVKEQQENNISQKDKMIILHSLIIENLYREAENHKSKILISYQKYQYKINPLDQHYEENAKNFYLIFKKKWDNHIILIEQCKSEFEANSKIKLLKVPRINQSFCKELGFQNPIIMLTSDLNLVTLSTTALYNDGLALQKKTNEIIVINSFDQNQKENISTLNDKFQKFLQDPQYIKNVKETFDIDCQPQKDINEIDKCIQALQAREYIEITVTTPIFNLQNKGKYLVQAELQLWIEGYQTQEMINQKLKVVKQQLNEIYNPPIIIQVFEQEKINLWKNYLGSLFENQNNSKECITREDKGILTIELNGHQDVIYEKKEKIETLFKQFQCKNIEYQCENDILKVLVSKKAQLSKLFKAIFTEIASEFGQCQIQMIDVNEKSLTVIIEVYFNSIDYKFTNISAKVVQFLFDLDYILLKINFKEFLQFQGLKEIQFQEQYQVAVAIGKQKEVGIIGRQKELDEIKQMSKQFDQSKKENYTSIIIDCDNKLVFNRIKQLNSKPKQDANVDDENAVVISFPQENKIMIQASKKQIQQEKDKMNNKIQQFKGEISTKSCQFSDKEVKYIDKNFKSLLEKLQKNNEIIISTSSQGPISLQSEKSAACTLEYQNKKIQIIYGDISTIQCDAIVNSCNNKISFGDSLQLTGVAQSIFQLGGTQYSSACQEYIRKHYELEIGKVFTYKMPNDRQIKYILNVATPVYSEGFVTDEDLKKIQHNIEAIFKEINNLDVKTLTLPIFGGGACGYGFNQVTQVVLNSVINSLYFQKNSIEAIYIAELIDIKVDWLTKILKNILKPPEKERQVKYQWQWQDNQAFKNYDDEDINNQIDEAYEQFQQTGKDQKVMLKFPFSKQPGTHTVNLDSLIVTDISLKTTKKIISKKVSNSKRFYFDEDVLDDQQNEYLLLQELNNIKQFDIFYKKHYVEFKKGEMYQMNQETQFKRTIKPVQYVSKKTKSQGKPNKLVGKDFTLIESQNQVSKLVQQKSNCDQLTLQSFDGSLNEMIYKQVKAELEKQVLEFKFDVPNLSDSGLQEMQQFIQSIALSINGRFKQGEKILLKIFEKKKNKIVNYINSIKSQEKAYPDTWVPQSQNLLRTALQPNSQEYQKIANLFKKTDAGQIYEIYRIQNKSLWDNYNAEKNKLIEIHKQQGTNLKAIEIDRYLWHGVRTQHPQIIYSGLKEAFDQTYSNIGMWGAGIYFAENASYSRNYSYKLQFQDSANNVGKLIFLCCLVTTGRVEVRLPDQNIKRPSQGFDCVSGNTNGSDVFILYSMDIRRAYPAYEIIYT</sequence>
<dbReference type="PANTHER" id="PTHR13413">
    <property type="entry name" value="YLP MOTIF CONTAINING PROTEIN NUCLEAR PROTEIN ZAP"/>
    <property type="match status" value="1"/>
</dbReference>
<dbReference type="GO" id="GO:0003950">
    <property type="term" value="F:NAD+ poly-ADP-ribosyltransferase activity"/>
    <property type="evidence" value="ECO:0007669"/>
    <property type="project" value="UniProtKB-UniRule"/>
</dbReference>
<keyword evidence="1" id="KW-0328">Glycosyltransferase</keyword>
<accession>A0BLG5</accession>
<feature type="compositionally biased region" description="Low complexity" evidence="2">
    <location>
        <begin position="118"/>
        <end position="132"/>
    </location>
</feature>
<dbReference type="RefSeq" id="XP_001426780.1">
    <property type="nucleotide sequence ID" value="XM_001426743.1"/>
</dbReference>
<dbReference type="InterPro" id="IPR002589">
    <property type="entry name" value="Macro_dom"/>
</dbReference>
<gene>
    <name evidence="6" type="ORF">GSPATT00030015001</name>
</gene>
<organism evidence="6 7">
    <name type="scientific">Paramecium tetraurelia</name>
    <dbReference type="NCBI Taxonomy" id="5888"/>
    <lineage>
        <taxon>Eukaryota</taxon>
        <taxon>Sar</taxon>
        <taxon>Alveolata</taxon>
        <taxon>Ciliophora</taxon>
        <taxon>Intramacronucleata</taxon>
        <taxon>Oligohymenophorea</taxon>
        <taxon>Peniculida</taxon>
        <taxon>Parameciidae</taxon>
        <taxon>Paramecium</taxon>
    </lineage>
</organism>
<feature type="region of interest" description="Disordered" evidence="2">
    <location>
        <begin position="26"/>
        <end position="60"/>
    </location>
</feature>
<feature type="domain" description="Macro" evidence="5">
    <location>
        <begin position="933"/>
        <end position="1125"/>
    </location>
</feature>
<dbReference type="Gene3D" id="3.40.220.10">
    <property type="entry name" value="Leucine Aminopeptidase, subunit E, domain 1"/>
    <property type="match status" value="1"/>
</dbReference>
<dbReference type="GO" id="GO:0032204">
    <property type="term" value="P:regulation of telomere maintenance"/>
    <property type="evidence" value="ECO:0000318"/>
    <property type="project" value="GO_Central"/>
</dbReference>
<dbReference type="SUPFAM" id="SSF52949">
    <property type="entry name" value="Macro domain-like"/>
    <property type="match status" value="1"/>
</dbReference>
<dbReference type="Proteomes" id="UP000000600">
    <property type="component" value="Unassembled WGS sequence"/>
</dbReference>
<evidence type="ECO:0000256" key="1">
    <source>
        <dbReference type="RuleBase" id="RU362114"/>
    </source>
</evidence>
<protein>
    <recommendedName>
        <fullName evidence="1">Poly [ADP-ribose] polymerase</fullName>
        <shortName evidence="1">PARP</shortName>
        <ecNumber evidence="1">2.4.2.-</ecNumber>
    </recommendedName>
</protein>
<dbReference type="InterPro" id="IPR026314">
    <property type="entry name" value="YLP_motif_con_p1"/>
</dbReference>